<dbReference type="PANTHER" id="PTHR28288:SF1">
    <property type="entry name" value="INHIBITOR I9 DOMAIN-CONTAINING PROTEIN"/>
    <property type="match status" value="1"/>
</dbReference>
<protein>
    <recommendedName>
        <fullName evidence="5">Inhibitor I9 domain-containing protein</fullName>
    </recommendedName>
</protein>
<reference evidence="3 4" key="1">
    <citation type="journal article" date="2018" name="Mycol. Prog.">
        <title>Coniella lustricola, a new species from submerged detritus.</title>
        <authorList>
            <person name="Raudabaugh D.B."/>
            <person name="Iturriaga T."/>
            <person name="Carver A."/>
            <person name="Mondo S."/>
            <person name="Pangilinan J."/>
            <person name="Lipzen A."/>
            <person name="He G."/>
            <person name="Amirebrahimi M."/>
            <person name="Grigoriev I.V."/>
            <person name="Miller A.N."/>
        </authorList>
    </citation>
    <scope>NUCLEOTIDE SEQUENCE [LARGE SCALE GENOMIC DNA]</scope>
    <source>
        <strain evidence="3 4">B22-T-1</strain>
    </source>
</reference>
<comment type="similarity">
    <text evidence="1">Belongs to the protease inhibitor I9 family.</text>
</comment>
<dbReference type="InterPro" id="IPR052471">
    <property type="entry name" value="PBI_I9"/>
</dbReference>
<dbReference type="InterPro" id="IPR037045">
    <property type="entry name" value="S8pro/Inhibitor_I9_sf"/>
</dbReference>
<dbReference type="Gene3D" id="3.30.70.80">
    <property type="entry name" value="Peptidase S8 propeptide/proteinase inhibitor I9"/>
    <property type="match status" value="1"/>
</dbReference>
<evidence type="ECO:0000256" key="2">
    <source>
        <dbReference type="SAM" id="SignalP"/>
    </source>
</evidence>
<evidence type="ECO:0000313" key="3">
    <source>
        <dbReference type="EMBL" id="PSR85619.1"/>
    </source>
</evidence>
<dbReference type="PANTHER" id="PTHR28288">
    <property type="entry name" value="PROTEASE B INHIBITOR 2"/>
    <property type="match status" value="1"/>
</dbReference>
<dbReference type="Proteomes" id="UP000241462">
    <property type="component" value="Unassembled WGS sequence"/>
</dbReference>
<sequence length="101" mass="10628">MQPVSLALMLLSAAAGIQAVDVEKSFLVSFPQGTSDSVVNAAKQMVKDAKGQITHEYSIIKGFAATAGAKVFEGMQVYVQSDGATVEEDQNVQTNGQAYLS</sequence>
<keyword evidence="2" id="KW-0732">Signal</keyword>
<evidence type="ECO:0000313" key="4">
    <source>
        <dbReference type="Proteomes" id="UP000241462"/>
    </source>
</evidence>
<evidence type="ECO:0000256" key="1">
    <source>
        <dbReference type="ARBA" id="ARBA00038069"/>
    </source>
</evidence>
<dbReference type="AlphaFoldDB" id="A0A2T3A892"/>
<organism evidence="3 4">
    <name type="scientific">Coniella lustricola</name>
    <dbReference type="NCBI Taxonomy" id="2025994"/>
    <lineage>
        <taxon>Eukaryota</taxon>
        <taxon>Fungi</taxon>
        <taxon>Dikarya</taxon>
        <taxon>Ascomycota</taxon>
        <taxon>Pezizomycotina</taxon>
        <taxon>Sordariomycetes</taxon>
        <taxon>Sordariomycetidae</taxon>
        <taxon>Diaporthales</taxon>
        <taxon>Schizoparmaceae</taxon>
        <taxon>Coniella</taxon>
    </lineage>
</organism>
<feature type="chain" id="PRO_5015588225" description="Inhibitor I9 domain-containing protein" evidence="2">
    <location>
        <begin position="20"/>
        <end position="101"/>
    </location>
</feature>
<feature type="signal peptide" evidence="2">
    <location>
        <begin position="1"/>
        <end position="19"/>
    </location>
</feature>
<dbReference type="GO" id="GO:0004866">
    <property type="term" value="F:endopeptidase inhibitor activity"/>
    <property type="evidence" value="ECO:0007669"/>
    <property type="project" value="TreeGrafter"/>
</dbReference>
<dbReference type="InParanoid" id="A0A2T3A892"/>
<dbReference type="SUPFAM" id="SSF54897">
    <property type="entry name" value="Protease propeptides/inhibitors"/>
    <property type="match status" value="1"/>
</dbReference>
<evidence type="ECO:0008006" key="5">
    <source>
        <dbReference type="Google" id="ProtNLM"/>
    </source>
</evidence>
<dbReference type="FunCoup" id="A0A2T3A892">
    <property type="interactions" value="18"/>
</dbReference>
<proteinExistence type="inferred from homology"/>
<dbReference type="EMBL" id="KZ678440">
    <property type="protein sequence ID" value="PSR85619.1"/>
    <property type="molecule type" value="Genomic_DNA"/>
</dbReference>
<keyword evidence="4" id="KW-1185">Reference proteome</keyword>
<dbReference type="GO" id="GO:0042144">
    <property type="term" value="P:vacuole fusion, non-autophagic"/>
    <property type="evidence" value="ECO:0007669"/>
    <property type="project" value="TreeGrafter"/>
</dbReference>
<gene>
    <name evidence="3" type="ORF">BD289DRAFT_368332</name>
</gene>
<name>A0A2T3A892_9PEZI</name>
<accession>A0A2T3A892</accession>
<dbReference type="OrthoDB" id="3888684at2759"/>